<evidence type="ECO:0000313" key="2">
    <source>
        <dbReference type="Proteomes" id="UP000269689"/>
    </source>
</evidence>
<reference evidence="1 2" key="1">
    <citation type="submission" date="2018-11" db="EMBL/GenBank/DDBJ databases">
        <title>Genomic Encyclopedia of Type Strains, Phase IV (KMG-IV): sequencing the most valuable type-strain genomes for metagenomic binning, comparative biology and taxonomic classification.</title>
        <authorList>
            <person name="Goeker M."/>
        </authorList>
    </citation>
    <scope>NUCLEOTIDE SEQUENCE [LARGE SCALE GENOMIC DNA]</scope>
    <source>
        <strain evidence="1 2">DSM 104731</strain>
    </source>
</reference>
<organism evidence="1 2">
    <name type="scientific">Pacificibacter maritimus</name>
    <dbReference type="NCBI Taxonomy" id="762213"/>
    <lineage>
        <taxon>Bacteria</taxon>
        <taxon>Pseudomonadati</taxon>
        <taxon>Pseudomonadota</taxon>
        <taxon>Alphaproteobacteria</taxon>
        <taxon>Rhodobacterales</taxon>
        <taxon>Roseobacteraceae</taxon>
        <taxon>Pacificibacter</taxon>
    </lineage>
</organism>
<gene>
    <name evidence="1" type="ORF">EDD53_1296</name>
</gene>
<accession>A0A3N4UP04</accession>
<comment type="caution">
    <text evidence="1">The sequence shown here is derived from an EMBL/GenBank/DDBJ whole genome shotgun (WGS) entry which is preliminary data.</text>
</comment>
<name>A0A3N4UP04_9RHOB</name>
<evidence type="ECO:0000313" key="1">
    <source>
        <dbReference type="EMBL" id="RPE72153.1"/>
    </source>
</evidence>
<dbReference type="Proteomes" id="UP000269689">
    <property type="component" value="Unassembled WGS sequence"/>
</dbReference>
<sequence length="47" mass="5202">MPLGAVGPTEPRFEFNLASRALKIEPLRFAETREQGILRLGIHGAQL</sequence>
<dbReference type="EMBL" id="RKQK01000001">
    <property type="protein sequence ID" value="RPE72153.1"/>
    <property type="molecule type" value="Genomic_DNA"/>
</dbReference>
<protein>
    <submittedName>
        <fullName evidence="1">Uncharacterized protein</fullName>
    </submittedName>
</protein>
<proteinExistence type="predicted"/>
<keyword evidence="2" id="KW-1185">Reference proteome</keyword>
<dbReference type="AlphaFoldDB" id="A0A3N4UP04"/>